<feature type="coiled-coil region" evidence="1">
    <location>
        <begin position="383"/>
        <end position="452"/>
    </location>
</feature>
<feature type="coiled-coil region" evidence="1">
    <location>
        <begin position="246"/>
        <end position="357"/>
    </location>
</feature>
<dbReference type="AlphaFoldDB" id="A0A9W3CKR6"/>
<sequence length="480" mass="54511">MDLTHICIRFFSSFFFKKKVHVFDTNCSYSPSQFLVLLCSSNISKFKSRRRLPPYASLRRQDANEDSASFKRRAFVLVGISVVLPLLQFPSRVMADQRDSEKLNQEAEVAAVSEGASPNPFVSLLNGLGIFSAGVLGALYALARKDTKTALETIDSLNNQLKDRERALVTKEKDFEARLQLHQQEWNKERKKSQEEQLSLTSQLNSAKDVVTGLGRELSSEKKLREDLSARIGSLQSNLSKAGEDKRALETRLREKLALVEVLQDRISLLSLELKDKKEEAQRISTSLAEKEAELKKLNSAYTQTSRDLAEAMLETKKLKEEVTRTQTELDSKSSAIEELNTRISTLGAEKKSYIQKIDHVSKDYSALQLTSEMHSAADAEVISRREEEIQQLKEKLDHALMDVNENKDKVADLTEKYEDSKRMLDIELTNVQNLKHELERTKETLQASRDCVSDLEKLLDVSRALCSKFESEVSVIREE</sequence>
<gene>
    <name evidence="3" type="primary">LOC108807657</name>
</gene>
<keyword evidence="2" id="KW-1185">Reference proteome</keyword>
<dbReference type="OrthoDB" id="10255522at2759"/>
<organism evidence="2 3">
    <name type="scientific">Raphanus sativus</name>
    <name type="common">Radish</name>
    <name type="synonym">Raphanus raphanistrum var. sativus</name>
    <dbReference type="NCBI Taxonomy" id="3726"/>
    <lineage>
        <taxon>Eukaryota</taxon>
        <taxon>Viridiplantae</taxon>
        <taxon>Streptophyta</taxon>
        <taxon>Embryophyta</taxon>
        <taxon>Tracheophyta</taxon>
        <taxon>Spermatophyta</taxon>
        <taxon>Magnoliopsida</taxon>
        <taxon>eudicotyledons</taxon>
        <taxon>Gunneridae</taxon>
        <taxon>Pentapetalae</taxon>
        <taxon>rosids</taxon>
        <taxon>malvids</taxon>
        <taxon>Brassicales</taxon>
        <taxon>Brassicaceae</taxon>
        <taxon>Brassiceae</taxon>
        <taxon>Raphanus</taxon>
    </lineage>
</organism>
<dbReference type="Proteomes" id="UP000504610">
    <property type="component" value="Unplaced"/>
</dbReference>
<dbReference type="Gene3D" id="1.10.287.1490">
    <property type="match status" value="1"/>
</dbReference>
<dbReference type="GeneID" id="108807657"/>
<proteinExistence type="predicted"/>
<dbReference type="RefSeq" id="XP_056852217.1">
    <property type="nucleotide sequence ID" value="XM_056996237.1"/>
</dbReference>
<dbReference type="KEGG" id="rsz:108807657"/>
<evidence type="ECO:0000256" key="1">
    <source>
        <dbReference type="SAM" id="Coils"/>
    </source>
</evidence>
<accession>A0A9W3CKR6</accession>
<name>A0A9W3CKR6_RAPSA</name>
<keyword evidence="1" id="KW-0175">Coiled coil</keyword>
<evidence type="ECO:0000313" key="2">
    <source>
        <dbReference type="Proteomes" id="UP000504610"/>
    </source>
</evidence>
<reference evidence="3" key="1">
    <citation type="submission" date="2025-08" db="UniProtKB">
        <authorList>
            <consortium name="RefSeq"/>
        </authorList>
    </citation>
    <scope>IDENTIFICATION</scope>
    <source>
        <tissue evidence="3">Leaf</tissue>
    </source>
</reference>
<protein>
    <submittedName>
        <fullName evidence="3">MAR-binding filament-like protein 1</fullName>
    </submittedName>
</protein>
<evidence type="ECO:0000313" key="3">
    <source>
        <dbReference type="RefSeq" id="XP_056852217.1"/>
    </source>
</evidence>